<dbReference type="GO" id="GO:0006635">
    <property type="term" value="P:fatty acid beta-oxidation"/>
    <property type="evidence" value="ECO:0007669"/>
    <property type="project" value="TreeGrafter"/>
</dbReference>
<dbReference type="Gene3D" id="1.10.1040.50">
    <property type="match status" value="1"/>
</dbReference>
<dbReference type="GO" id="GO:0004300">
    <property type="term" value="F:enoyl-CoA hydratase activity"/>
    <property type="evidence" value="ECO:0007669"/>
    <property type="project" value="TreeGrafter"/>
</dbReference>
<proteinExistence type="predicted"/>
<feature type="domain" description="3-hydroxyacyl-CoA dehydrogenase C-terminal" evidence="2">
    <location>
        <begin position="13"/>
        <end position="79"/>
    </location>
</feature>
<name>A0A379FFC3_PROMI</name>
<gene>
    <name evidence="3" type="primary">fadB_1</name>
    <name evidence="3" type="ORF">NCTC11938_00606</name>
</gene>
<dbReference type="InterPro" id="IPR050136">
    <property type="entry name" value="FA_oxidation_alpha_subunit"/>
</dbReference>
<dbReference type="GO" id="GO:0016509">
    <property type="term" value="F:long-chain (3S)-3-hydroxyacyl-CoA dehydrogenase (NAD+) activity"/>
    <property type="evidence" value="ECO:0007669"/>
    <property type="project" value="TreeGrafter"/>
</dbReference>
<dbReference type="PANTHER" id="PTHR43612">
    <property type="entry name" value="TRIFUNCTIONAL ENZYME SUBUNIT ALPHA"/>
    <property type="match status" value="1"/>
</dbReference>
<accession>A0A379FFC3</accession>
<evidence type="ECO:0000256" key="1">
    <source>
        <dbReference type="ARBA" id="ARBA00023002"/>
    </source>
</evidence>
<evidence type="ECO:0000259" key="2">
    <source>
        <dbReference type="Pfam" id="PF00725"/>
    </source>
</evidence>
<evidence type="ECO:0000313" key="4">
    <source>
        <dbReference type="Proteomes" id="UP000254191"/>
    </source>
</evidence>
<dbReference type="InterPro" id="IPR006108">
    <property type="entry name" value="3HC_DH_C"/>
</dbReference>
<reference evidence="3 4" key="1">
    <citation type="submission" date="2018-06" db="EMBL/GenBank/DDBJ databases">
        <authorList>
            <consortium name="Pathogen Informatics"/>
            <person name="Doyle S."/>
        </authorList>
    </citation>
    <scope>NUCLEOTIDE SEQUENCE [LARGE SCALE GENOMIC DNA]</scope>
    <source>
        <strain evidence="3 4">NCTC11938</strain>
    </source>
</reference>
<dbReference type="Pfam" id="PF00725">
    <property type="entry name" value="3HCDH"/>
    <property type="match status" value="1"/>
</dbReference>
<evidence type="ECO:0000313" key="3">
    <source>
        <dbReference type="EMBL" id="SUC18288.1"/>
    </source>
</evidence>
<dbReference type="EMBL" id="UGTS01000003">
    <property type="protein sequence ID" value="SUC18288.1"/>
    <property type="molecule type" value="Genomic_DNA"/>
</dbReference>
<dbReference type="AlphaFoldDB" id="A0A379FFC3"/>
<organism evidence="3 4">
    <name type="scientific">Proteus mirabilis</name>
    <dbReference type="NCBI Taxonomy" id="584"/>
    <lineage>
        <taxon>Bacteria</taxon>
        <taxon>Pseudomonadati</taxon>
        <taxon>Pseudomonadota</taxon>
        <taxon>Gammaproteobacteria</taxon>
        <taxon>Enterobacterales</taxon>
        <taxon>Morganellaceae</taxon>
        <taxon>Proteus</taxon>
    </lineage>
</organism>
<sequence length="114" mass="12795">MSAKNRNFNQDTIIARMMIPMINEVIRCLDEGIIASPAEADIALVYGLGFPPFRGGVFRYLDTIGLAQFVANAEQYSELGPLYQIPESLKQKALRNETYYPKPAKVDVNIRELA</sequence>
<keyword evidence="1" id="KW-0560">Oxidoreductase</keyword>
<dbReference type="InterPro" id="IPR008927">
    <property type="entry name" value="6-PGluconate_DH-like_C_sf"/>
</dbReference>
<protein>
    <submittedName>
        <fullName evidence="3">Multifunctional fatty acid oxidation complex subunit alpha</fullName>
    </submittedName>
</protein>
<dbReference type="PANTHER" id="PTHR43612:SF3">
    <property type="entry name" value="TRIFUNCTIONAL ENZYME SUBUNIT ALPHA, MITOCHONDRIAL"/>
    <property type="match status" value="1"/>
</dbReference>
<dbReference type="Proteomes" id="UP000254191">
    <property type="component" value="Unassembled WGS sequence"/>
</dbReference>
<dbReference type="SUPFAM" id="SSF48179">
    <property type="entry name" value="6-phosphogluconate dehydrogenase C-terminal domain-like"/>
    <property type="match status" value="1"/>
</dbReference>